<name>A0A1G7L2I1_9RHOB</name>
<dbReference type="Proteomes" id="UP000198994">
    <property type="component" value="Unassembled WGS sequence"/>
</dbReference>
<protein>
    <submittedName>
        <fullName evidence="1">Putative baseplate assembly protein</fullName>
    </submittedName>
</protein>
<dbReference type="AlphaFoldDB" id="A0A1G7L2I1"/>
<dbReference type="EMBL" id="FNAV01000021">
    <property type="protein sequence ID" value="SDF43534.1"/>
    <property type="molecule type" value="Genomic_DNA"/>
</dbReference>
<dbReference type="OrthoDB" id="9796131at2"/>
<sequence length="877" mass="94833">MVLSPSGELWCEDERRSATLLDAQHPLNGLDYVEYRRDRNAPAGRQFWLEATFLKPAPALDAPGATILGGVRSVGLRVVTVEPDAANPLRLLLFLDAEGDFSTYVLALEHGDLDPERSEARFGFKAGCPTEFDCRAVDLCVPDPLDEPDLDYLAKDYQSFRRLFLDLIAVRNPDWTERLPADFSVALVEMLAYVGDYLSYLQDAGPATESFFETCLHRVSMQRHARLIDYTMHDGRNAATFVQFDLEPAPDPTPRVVPAGTRLVTRIARPLIGATGAPGTVLPADADFDGDPALEGASVFETSALIATTSAHNMLMVHTFADVDCCLAKGTREAFLYGLDGDAIYRPAFAGGDYLLIEEARSPTTGAEADADPRHRHVVRLDAVEDTDDPVFSDRLTGGELTARLDPLTQDPLPLQRVRWRVEDALPFTVCLSNETAQAGLVRNVSVVRGNVAPADHGRTVRRDGLTVAPGTGRWPLATLRLPDAGLTRHSGPFDPALSADGRPVTARHALDAPPRAAAPAIHLRAILTSAARRFWTPVPHLGDSGAYDRHFVAETDGDGSTTLRFGDDIHGRAPLNVESVTAFYRVGSGRRGNLSAGALVHAVSPDLAFWADPGVATGPVSLDPGDPGANVAFAEIARVRQPLPATGGTDPETIEAVRALAPEEVKAIQFRAVTAGDWREMALRHPGVASAKARFRWVGSWHCVFVAIHPVDTGNLVALPGGGVRLADDFAAEIRAHLVKFKLAGTDLAVRAAQYVPLEIGIRLCIEPGHYRGQVLQAVHEALSNRVRPDGSTGVFYLPAQDFGADVYLSRLYAAVEAVDGVESAEVLVFKRYWELPGDALDRGRIELGDFEIARLDNDPNFPEFGVLRLSAVGGA</sequence>
<accession>A0A1G7L2I1</accession>
<keyword evidence="2" id="KW-1185">Reference proteome</keyword>
<gene>
    <name evidence="1" type="ORF">SAMN04488105_12129</name>
</gene>
<dbReference type="STRING" id="282683.SAMN04488105_12129"/>
<proteinExistence type="predicted"/>
<evidence type="ECO:0000313" key="2">
    <source>
        <dbReference type="Proteomes" id="UP000198994"/>
    </source>
</evidence>
<reference evidence="2" key="1">
    <citation type="submission" date="2016-10" db="EMBL/GenBank/DDBJ databases">
        <authorList>
            <person name="Varghese N."/>
            <person name="Submissions S."/>
        </authorList>
    </citation>
    <scope>NUCLEOTIDE SEQUENCE [LARGE SCALE GENOMIC DNA]</scope>
    <source>
        <strain evidence="2">DSM 10146</strain>
    </source>
</reference>
<evidence type="ECO:0000313" key="1">
    <source>
        <dbReference type="EMBL" id="SDF43534.1"/>
    </source>
</evidence>
<organism evidence="1 2">
    <name type="scientific">Salipiger thiooxidans</name>
    <dbReference type="NCBI Taxonomy" id="282683"/>
    <lineage>
        <taxon>Bacteria</taxon>
        <taxon>Pseudomonadati</taxon>
        <taxon>Pseudomonadota</taxon>
        <taxon>Alphaproteobacteria</taxon>
        <taxon>Rhodobacterales</taxon>
        <taxon>Roseobacteraceae</taxon>
        <taxon>Salipiger</taxon>
    </lineage>
</organism>
<dbReference type="RefSeq" id="WP_089963353.1">
    <property type="nucleotide sequence ID" value="NZ_FNAV01000021.1"/>
</dbReference>